<sequence>MDRSMIDATSGGSLMDKTPVAVRHLISNMASNTQQFGIRGSNQSRMVNEIGAASNQRLENPLTKLISLVRQVAVSQHQPAMAAKLCGICTSVEHPTDMCPTLQETEADQPENIGAIVWKTTISGRPATRTVRSSESQICAERASRINRLPTAEAAMLGTTFPTATAIESNSLSLEDLMKQLATSNLEFQQSMSSNNMQFQQNVTATIQDLKTQIGQLANIVSQLQSTELSNLPSQTIPNLRGNGSVVTLRSEKELPQPTLQ</sequence>
<evidence type="ECO:0000313" key="1">
    <source>
        <dbReference type="EMBL" id="RDX73114.1"/>
    </source>
</evidence>
<comment type="caution">
    <text evidence="1">The sequence shown here is derived from an EMBL/GenBank/DDBJ whole genome shotgun (WGS) entry which is preliminary data.</text>
</comment>
<proteinExistence type="predicted"/>
<protein>
    <submittedName>
        <fullName evidence="1">Uncharacterized protein</fullName>
    </submittedName>
</protein>
<organism evidence="1 2">
    <name type="scientific">Mucuna pruriens</name>
    <name type="common">Velvet bean</name>
    <name type="synonym">Dolichos pruriens</name>
    <dbReference type="NCBI Taxonomy" id="157652"/>
    <lineage>
        <taxon>Eukaryota</taxon>
        <taxon>Viridiplantae</taxon>
        <taxon>Streptophyta</taxon>
        <taxon>Embryophyta</taxon>
        <taxon>Tracheophyta</taxon>
        <taxon>Spermatophyta</taxon>
        <taxon>Magnoliopsida</taxon>
        <taxon>eudicotyledons</taxon>
        <taxon>Gunneridae</taxon>
        <taxon>Pentapetalae</taxon>
        <taxon>rosids</taxon>
        <taxon>fabids</taxon>
        <taxon>Fabales</taxon>
        <taxon>Fabaceae</taxon>
        <taxon>Papilionoideae</taxon>
        <taxon>50 kb inversion clade</taxon>
        <taxon>NPAAA clade</taxon>
        <taxon>indigoferoid/millettioid clade</taxon>
        <taxon>Phaseoleae</taxon>
        <taxon>Mucuna</taxon>
    </lineage>
</organism>
<evidence type="ECO:0000313" key="2">
    <source>
        <dbReference type="Proteomes" id="UP000257109"/>
    </source>
</evidence>
<name>A0A371F4A3_MUCPR</name>
<feature type="non-terminal residue" evidence="1">
    <location>
        <position position="1"/>
    </location>
</feature>
<gene>
    <name evidence="1" type="ORF">CR513_47318</name>
</gene>
<accession>A0A371F4A3</accession>
<dbReference type="AlphaFoldDB" id="A0A371F4A3"/>
<dbReference type="Proteomes" id="UP000257109">
    <property type="component" value="Unassembled WGS sequence"/>
</dbReference>
<reference evidence="1" key="1">
    <citation type="submission" date="2018-05" db="EMBL/GenBank/DDBJ databases">
        <title>Draft genome of Mucuna pruriens seed.</title>
        <authorList>
            <person name="Nnadi N.E."/>
            <person name="Vos R."/>
            <person name="Hasami M.H."/>
            <person name="Devisetty U.K."/>
            <person name="Aguiy J.C."/>
        </authorList>
    </citation>
    <scope>NUCLEOTIDE SEQUENCE [LARGE SCALE GENOMIC DNA]</scope>
    <source>
        <strain evidence="1">JCA_2017</strain>
    </source>
</reference>
<keyword evidence="2" id="KW-1185">Reference proteome</keyword>
<dbReference type="EMBL" id="QJKJ01010641">
    <property type="protein sequence ID" value="RDX73114.1"/>
    <property type="molecule type" value="Genomic_DNA"/>
</dbReference>